<organism evidence="2 3">
    <name type="scientific">Cotesia glomerata</name>
    <name type="common">Lepidopteran parasitic wasp</name>
    <name type="synonym">Apanteles glomeratus</name>
    <dbReference type="NCBI Taxonomy" id="32391"/>
    <lineage>
        <taxon>Eukaryota</taxon>
        <taxon>Metazoa</taxon>
        <taxon>Ecdysozoa</taxon>
        <taxon>Arthropoda</taxon>
        <taxon>Hexapoda</taxon>
        <taxon>Insecta</taxon>
        <taxon>Pterygota</taxon>
        <taxon>Neoptera</taxon>
        <taxon>Endopterygota</taxon>
        <taxon>Hymenoptera</taxon>
        <taxon>Apocrita</taxon>
        <taxon>Ichneumonoidea</taxon>
        <taxon>Braconidae</taxon>
        <taxon>Microgastrinae</taxon>
        <taxon>Cotesia</taxon>
    </lineage>
</organism>
<evidence type="ECO:0000313" key="2">
    <source>
        <dbReference type="EMBL" id="KAH0548710.1"/>
    </source>
</evidence>
<sequence length="110" mass="11892">MKFIGLVLLIALFIAACQGQDTAKDDKINTGLYNNKDYAYGYYNRPGQLGYNGWNRNGYGTAGYSGYGGYGTNGYGSYGYGANPYGANGYYGNSGYYGNTGYAKPVPAYY</sequence>
<comment type="caution">
    <text evidence="2">The sequence shown here is derived from an EMBL/GenBank/DDBJ whole genome shotgun (WGS) entry which is preliminary data.</text>
</comment>
<dbReference type="PROSITE" id="PS51257">
    <property type="entry name" value="PROKAR_LIPOPROTEIN"/>
    <property type="match status" value="1"/>
</dbReference>
<keyword evidence="3" id="KW-1185">Reference proteome</keyword>
<name>A0AAV7I933_COTGL</name>
<protein>
    <submittedName>
        <fullName evidence="2">Uncharacterized protein</fullName>
    </submittedName>
</protein>
<dbReference type="EMBL" id="JAHXZJ010001864">
    <property type="protein sequence ID" value="KAH0548710.1"/>
    <property type="molecule type" value="Genomic_DNA"/>
</dbReference>
<keyword evidence="1" id="KW-0732">Signal</keyword>
<evidence type="ECO:0000313" key="3">
    <source>
        <dbReference type="Proteomes" id="UP000826195"/>
    </source>
</evidence>
<feature type="signal peptide" evidence="1">
    <location>
        <begin position="1"/>
        <end position="19"/>
    </location>
</feature>
<accession>A0AAV7I933</accession>
<proteinExistence type="predicted"/>
<gene>
    <name evidence="2" type="ORF">KQX54_001599</name>
</gene>
<evidence type="ECO:0000256" key="1">
    <source>
        <dbReference type="SAM" id="SignalP"/>
    </source>
</evidence>
<feature type="chain" id="PRO_5043832280" evidence="1">
    <location>
        <begin position="20"/>
        <end position="110"/>
    </location>
</feature>
<dbReference type="AlphaFoldDB" id="A0AAV7I933"/>
<dbReference type="Proteomes" id="UP000826195">
    <property type="component" value="Unassembled WGS sequence"/>
</dbReference>
<reference evidence="2 3" key="1">
    <citation type="journal article" date="2021" name="J. Hered.">
        <title>A chromosome-level genome assembly of the parasitoid wasp, Cotesia glomerata (Hymenoptera: Braconidae).</title>
        <authorList>
            <person name="Pinto B.J."/>
            <person name="Weis J.J."/>
            <person name="Gamble T."/>
            <person name="Ode P.J."/>
            <person name="Paul R."/>
            <person name="Zaspel J.M."/>
        </authorList>
    </citation>
    <scope>NUCLEOTIDE SEQUENCE [LARGE SCALE GENOMIC DNA]</scope>
    <source>
        <strain evidence="2">CgM1</strain>
    </source>
</reference>